<sequence length="110" mass="12498">MKTDTKIKRTILVFVILLVGVGLAWFSFFSPKAQERHINKEITKASYCEVASDCQMVAQSQCPFGCYVHVNKNEATRIGELLESYESNCQYMCIEFKGVDCINNSCQLIK</sequence>
<reference evidence="2 3" key="1">
    <citation type="journal article" date="2016" name="Environ. Microbiol.">
        <title>Genomic resolution of a cold subsurface aquifer community provides metabolic insights for novel microbes adapted to high CO concentrations.</title>
        <authorList>
            <person name="Probst A.J."/>
            <person name="Castelle C.J."/>
            <person name="Singh A."/>
            <person name="Brown C.T."/>
            <person name="Anantharaman K."/>
            <person name="Sharon I."/>
            <person name="Hug L.A."/>
            <person name="Burstein D."/>
            <person name="Emerson J.B."/>
            <person name="Thomas B.C."/>
            <person name="Banfield J.F."/>
        </authorList>
    </citation>
    <scope>NUCLEOTIDE SEQUENCE [LARGE SCALE GENOMIC DNA]</scope>
    <source>
        <strain evidence="2">CG1_02_47_685</strain>
    </source>
</reference>
<evidence type="ECO:0000256" key="1">
    <source>
        <dbReference type="SAM" id="Phobius"/>
    </source>
</evidence>
<dbReference type="STRING" id="1805282.AUJ44_02430"/>
<accession>A0A1J4V8R3</accession>
<comment type="caution">
    <text evidence="2">The sequence shown here is derived from an EMBL/GenBank/DDBJ whole genome shotgun (WGS) entry which is preliminary data.</text>
</comment>
<evidence type="ECO:0000313" key="2">
    <source>
        <dbReference type="EMBL" id="OIO32419.1"/>
    </source>
</evidence>
<protein>
    <submittedName>
        <fullName evidence="2">Uncharacterized protein</fullName>
    </submittedName>
</protein>
<proteinExistence type="predicted"/>
<dbReference type="EMBL" id="MNVO01000039">
    <property type="protein sequence ID" value="OIO32419.1"/>
    <property type="molecule type" value="Genomic_DNA"/>
</dbReference>
<dbReference type="AlphaFoldDB" id="A0A1J4V8R3"/>
<evidence type="ECO:0000313" key="3">
    <source>
        <dbReference type="Proteomes" id="UP000183206"/>
    </source>
</evidence>
<keyword evidence="1" id="KW-0812">Transmembrane</keyword>
<keyword evidence="1" id="KW-1133">Transmembrane helix</keyword>
<feature type="transmembrane region" description="Helical" evidence="1">
    <location>
        <begin position="12"/>
        <end position="30"/>
    </location>
</feature>
<gene>
    <name evidence="2" type="ORF">AUJ44_02430</name>
</gene>
<organism evidence="2 3">
    <name type="scientific">Candidatus Nomurabacteria bacterium CG1_02_47_685</name>
    <dbReference type="NCBI Taxonomy" id="1805282"/>
    <lineage>
        <taxon>Bacteria</taxon>
        <taxon>Candidatus Nomuraibacteriota</taxon>
    </lineage>
</organism>
<keyword evidence="1" id="KW-0472">Membrane</keyword>
<name>A0A1J4V8R3_9BACT</name>
<dbReference type="Proteomes" id="UP000183206">
    <property type="component" value="Unassembled WGS sequence"/>
</dbReference>